<keyword evidence="1" id="KW-0678">Repressor</keyword>
<dbReference type="Gene3D" id="3.40.50.2300">
    <property type="match status" value="2"/>
</dbReference>
<accession>A0A0R1S168</accession>
<evidence type="ECO:0000256" key="2">
    <source>
        <dbReference type="ARBA" id="ARBA00023015"/>
    </source>
</evidence>
<dbReference type="STRING" id="1122152.GCA_000425905_01211"/>
<dbReference type="PROSITE" id="PS50932">
    <property type="entry name" value="HTH_LACI_2"/>
    <property type="match status" value="1"/>
</dbReference>
<gene>
    <name evidence="6" type="ORF">FC23_GL001224</name>
</gene>
<dbReference type="InterPro" id="IPR010982">
    <property type="entry name" value="Lambda_DNA-bd_dom_sf"/>
</dbReference>
<dbReference type="GO" id="GO:0003700">
    <property type="term" value="F:DNA-binding transcription factor activity"/>
    <property type="evidence" value="ECO:0007669"/>
    <property type="project" value="TreeGrafter"/>
</dbReference>
<evidence type="ECO:0000313" key="6">
    <source>
        <dbReference type="EMBL" id="KRL62753.1"/>
    </source>
</evidence>
<evidence type="ECO:0000313" key="7">
    <source>
        <dbReference type="Proteomes" id="UP000051931"/>
    </source>
</evidence>
<dbReference type="eggNOG" id="COG1609">
    <property type="taxonomic scope" value="Bacteria"/>
</dbReference>
<protein>
    <submittedName>
        <fullName evidence="6">Transcriptional repressor MsmR</fullName>
    </submittedName>
</protein>
<dbReference type="InterPro" id="IPR046335">
    <property type="entry name" value="LacI/GalR-like_sensor"/>
</dbReference>
<dbReference type="SUPFAM" id="SSF47413">
    <property type="entry name" value="lambda repressor-like DNA-binding domains"/>
    <property type="match status" value="1"/>
</dbReference>
<dbReference type="EMBL" id="AZFB01000007">
    <property type="protein sequence ID" value="KRL62753.1"/>
    <property type="molecule type" value="Genomic_DNA"/>
</dbReference>
<evidence type="ECO:0000256" key="1">
    <source>
        <dbReference type="ARBA" id="ARBA00022491"/>
    </source>
</evidence>
<organism evidence="6 7">
    <name type="scientific">Lactobacillus psittaci DSM 15354</name>
    <dbReference type="NCBI Taxonomy" id="1122152"/>
    <lineage>
        <taxon>Bacteria</taxon>
        <taxon>Bacillati</taxon>
        <taxon>Bacillota</taxon>
        <taxon>Bacilli</taxon>
        <taxon>Lactobacillales</taxon>
        <taxon>Lactobacillaceae</taxon>
        <taxon>Lactobacillus</taxon>
    </lineage>
</organism>
<dbReference type="PATRIC" id="fig|1122152.4.peg.1257"/>
<reference evidence="6 7" key="1">
    <citation type="journal article" date="2015" name="Genome Announc.">
        <title>Expanding the biotechnology potential of lactobacilli through comparative genomics of 213 strains and associated genera.</title>
        <authorList>
            <person name="Sun Z."/>
            <person name="Harris H.M."/>
            <person name="McCann A."/>
            <person name="Guo C."/>
            <person name="Argimon S."/>
            <person name="Zhang W."/>
            <person name="Yang X."/>
            <person name="Jeffery I.B."/>
            <person name="Cooney J.C."/>
            <person name="Kagawa T.F."/>
            <person name="Liu W."/>
            <person name="Song Y."/>
            <person name="Salvetti E."/>
            <person name="Wrobel A."/>
            <person name="Rasinkangas P."/>
            <person name="Parkhill J."/>
            <person name="Rea M.C."/>
            <person name="O'Sullivan O."/>
            <person name="Ritari J."/>
            <person name="Douillard F.P."/>
            <person name="Paul Ross R."/>
            <person name="Yang R."/>
            <person name="Briner A.E."/>
            <person name="Felis G.E."/>
            <person name="de Vos W.M."/>
            <person name="Barrangou R."/>
            <person name="Klaenhammer T.R."/>
            <person name="Caufield P.W."/>
            <person name="Cui Y."/>
            <person name="Zhang H."/>
            <person name="O'Toole P.W."/>
        </authorList>
    </citation>
    <scope>NUCLEOTIDE SEQUENCE [LARGE SCALE GENOMIC DNA]</scope>
    <source>
        <strain evidence="6 7">DSM 15354</strain>
    </source>
</reference>
<evidence type="ECO:0000256" key="3">
    <source>
        <dbReference type="ARBA" id="ARBA00023125"/>
    </source>
</evidence>
<evidence type="ECO:0000259" key="5">
    <source>
        <dbReference type="PROSITE" id="PS50932"/>
    </source>
</evidence>
<dbReference type="Proteomes" id="UP000051931">
    <property type="component" value="Unassembled WGS sequence"/>
</dbReference>
<dbReference type="CDD" id="cd01392">
    <property type="entry name" value="HTH_LacI"/>
    <property type="match status" value="1"/>
</dbReference>
<keyword evidence="2" id="KW-0805">Transcription regulation</keyword>
<comment type="caution">
    <text evidence="6">The sequence shown here is derived from an EMBL/GenBank/DDBJ whole genome shotgun (WGS) entry which is preliminary data.</text>
</comment>
<dbReference type="Pfam" id="PF13377">
    <property type="entry name" value="Peripla_BP_3"/>
    <property type="match status" value="1"/>
</dbReference>
<dbReference type="InterPro" id="IPR028082">
    <property type="entry name" value="Peripla_BP_I"/>
</dbReference>
<sequence>MVFMATMKDVAREAGVALGSVSRVINHAPGVKQKTIDKVNAAIKKLNYVPDEYARGLKVKSSKTVALILPSIWNLFFAEFAYYVEKYLAEKNYKLLLCNYSNNPKAEQHYIKMAKQNKIDAIICITYDDLDKYFYAGIPLVSIDRYFEQKISYVTSENYEGGRLAAEELLKHGVKHPAFIGTYNHNPSDVMKRHKGFAEYLSEQGYEFADVYLLEPVTKEKEETELFKLLDKNPEIDGIFCNTDSLLLDVKNWLAQREISVPEQIQLIGYDGIKPDFNSELGISTIRQPLPEMAKCAVEMVIEKVEQHRDEQRIERFPVSYIEGNTTKNI</sequence>
<keyword evidence="4" id="KW-0804">Transcription</keyword>
<dbReference type="Gene3D" id="1.10.260.40">
    <property type="entry name" value="lambda repressor-like DNA-binding domains"/>
    <property type="match status" value="1"/>
</dbReference>
<dbReference type="PANTHER" id="PTHR30146:SF95">
    <property type="entry name" value="RIBOSE OPERON REPRESSOR"/>
    <property type="match status" value="1"/>
</dbReference>
<dbReference type="PRINTS" id="PR00036">
    <property type="entry name" value="HTHLACI"/>
</dbReference>
<evidence type="ECO:0000256" key="4">
    <source>
        <dbReference type="ARBA" id="ARBA00023163"/>
    </source>
</evidence>
<feature type="domain" description="HTH lacI-type" evidence="5">
    <location>
        <begin position="5"/>
        <end position="59"/>
    </location>
</feature>
<keyword evidence="3" id="KW-0238">DNA-binding</keyword>
<dbReference type="CDD" id="cd06291">
    <property type="entry name" value="PBP1_Qymf-like"/>
    <property type="match status" value="1"/>
</dbReference>
<proteinExistence type="predicted"/>
<dbReference type="AlphaFoldDB" id="A0A0R1S168"/>
<dbReference type="SMART" id="SM00354">
    <property type="entry name" value="HTH_LACI"/>
    <property type="match status" value="1"/>
</dbReference>
<name>A0A0R1S168_9LACO</name>
<dbReference type="SUPFAM" id="SSF53822">
    <property type="entry name" value="Periplasmic binding protein-like I"/>
    <property type="match status" value="1"/>
</dbReference>
<dbReference type="PANTHER" id="PTHR30146">
    <property type="entry name" value="LACI-RELATED TRANSCRIPTIONAL REPRESSOR"/>
    <property type="match status" value="1"/>
</dbReference>
<dbReference type="OrthoDB" id="9796186at2"/>
<keyword evidence="7" id="KW-1185">Reference proteome</keyword>
<dbReference type="InterPro" id="IPR000843">
    <property type="entry name" value="HTH_LacI"/>
</dbReference>
<dbReference type="GO" id="GO:0000976">
    <property type="term" value="F:transcription cis-regulatory region binding"/>
    <property type="evidence" value="ECO:0007669"/>
    <property type="project" value="TreeGrafter"/>
</dbReference>
<dbReference type="Pfam" id="PF00356">
    <property type="entry name" value="LacI"/>
    <property type="match status" value="1"/>
</dbReference>